<evidence type="ECO:0000256" key="4">
    <source>
        <dbReference type="ARBA" id="ARBA00022840"/>
    </source>
</evidence>
<evidence type="ECO:0000313" key="12">
    <source>
        <dbReference type="EMBL" id="NOT35337.1"/>
    </source>
</evidence>
<dbReference type="Gene3D" id="3.40.50.300">
    <property type="entry name" value="P-loop containing nucleotide triphosphate hydrolases"/>
    <property type="match status" value="2"/>
</dbReference>
<organism evidence="12 13">
    <name type="scientific">Eiseniibacteriota bacterium</name>
    <dbReference type="NCBI Taxonomy" id="2212470"/>
    <lineage>
        <taxon>Bacteria</taxon>
        <taxon>Candidatus Eiseniibacteriota</taxon>
    </lineage>
</organism>
<comment type="caution">
    <text evidence="12">The sequence shown here is derived from an EMBL/GenBank/DDBJ whole genome shotgun (WGS) entry which is preliminary data.</text>
</comment>
<evidence type="ECO:0000256" key="1">
    <source>
        <dbReference type="ARBA" id="ARBA00022741"/>
    </source>
</evidence>
<feature type="domain" description="Helicase ATP-binding" evidence="9">
    <location>
        <begin position="32"/>
        <end position="204"/>
    </location>
</feature>
<dbReference type="PROSITE" id="PS00039">
    <property type="entry name" value="DEAD_ATP_HELICASE"/>
    <property type="match status" value="1"/>
</dbReference>
<dbReference type="PANTHER" id="PTHR47959:SF1">
    <property type="entry name" value="ATP-DEPENDENT RNA HELICASE DBPA"/>
    <property type="match status" value="1"/>
</dbReference>
<dbReference type="EMBL" id="JABFRW010000189">
    <property type="protein sequence ID" value="NOT35337.1"/>
    <property type="molecule type" value="Genomic_DNA"/>
</dbReference>
<dbReference type="InterPro" id="IPR000629">
    <property type="entry name" value="RNA-helicase_DEAD-box_CS"/>
</dbReference>
<feature type="compositionally biased region" description="Basic and acidic residues" evidence="8">
    <location>
        <begin position="380"/>
        <end position="393"/>
    </location>
</feature>
<dbReference type="InterPro" id="IPR014001">
    <property type="entry name" value="Helicase_ATP-bd"/>
</dbReference>
<comment type="similarity">
    <text evidence="5 7">Belongs to the DEAD box helicase family.</text>
</comment>
<dbReference type="PROSITE" id="PS51192">
    <property type="entry name" value="HELICASE_ATP_BIND_1"/>
    <property type="match status" value="1"/>
</dbReference>
<evidence type="ECO:0000259" key="9">
    <source>
        <dbReference type="PROSITE" id="PS51192"/>
    </source>
</evidence>
<feature type="domain" description="DEAD-box RNA helicase Q" evidence="11">
    <location>
        <begin position="1"/>
        <end position="29"/>
    </location>
</feature>
<keyword evidence="4 7" id="KW-0067">ATP-binding</keyword>
<sequence length="405" mass="44438">MTFPELGLPPELVAALARQHITEPTPIQVAALPVLMAGKDAYLNAETGTGKTLAYLLPIFCHLDAAAQATQVVIVAPTHELAIQIQRQCTDLAQNAGWPIRALLLIGGTSLDRQIDKLKKKPHLVVGSPGRILELMNMRKLKLDGVRSVVIDEADRLLLHESLPAIRGIIQAAPRGRQLIFASATEQQESAEAIATLAPELVMLQAGAASVNENIEHLYIVCEARDKPDVLRKLLHALNPERAMVFVHRSEMAENVTAKLDHHKIPVADLHASSDKRDRKQAMDDFRSAEVRVLVASDVAARGLDIKGVSHIFNLDVPTLSKAYLHRVGRTARAGAKGQAVTLMTDDEVRLVRRYESELGIVMHHVRLREGQVIDADADGARVPEPERARPARIDQPVRPATKRL</sequence>
<dbReference type="InterPro" id="IPR014014">
    <property type="entry name" value="RNA_helicase_DEAD_Q_motif"/>
</dbReference>
<dbReference type="InterPro" id="IPR050079">
    <property type="entry name" value="DEAD_box_RNA_helicase"/>
</dbReference>
<reference evidence="12 13" key="1">
    <citation type="submission" date="2020-04" db="EMBL/GenBank/DDBJ databases">
        <title>Metagenomic profiling of ammonia- and methane-oxidizing microorganisms in a Dutch drinking water treatment plant.</title>
        <authorList>
            <person name="Poghosyan L."/>
            <person name="Leucker S."/>
        </authorList>
    </citation>
    <scope>NUCLEOTIDE SEQUENCE [LARGE SCALE GENOMIC DNA]</scope>
    <source>
        <strain evidence="12">S-RSF-IL-03</strain>
    </source>
</reference>
<dbReference type="InterPro" id="IPR001650">
    <property type="entry name" value="Helicase_C-like"/>
</dbReference>
<protein>
    <submittedName>
        <fullName evidence="12">DEAD/DEAH box helicase</fullName>
    </submittedName>
</protein>
<dbReference type="CDD" id="cd18787">
    <property type="entry name" value="SF2_C_DEAD"/>
    <property type="match status" value="1"/>
</dbReference>
<evidence type="ECO:0000313" key="13">
    <source>
        <dbReference type="Proteomes" id="UP000580839"/>
    </source>
</evidence>
<feature type="short sequence motif" description="Q motif" evidence="6">
    <location>
        <begin position="1"/>
        <end position="29"/>
    </location>
</feature>
<dbReference type="AlphaFoldDB" id="A0A849SQV7"/>
<dbReference type="SMART" id="SM00490">
    <property type="entry name" value="HELICc"/>
    <property type="match status" value="1"/>
</dbReference>
<dbReference type="SMART" id="SM00487">
    <property type="entry name" value="DEXDc"/>
    <property type="match status" value="1"/>
</dbReference>
<name>A0A849SQV7_UNCEI</name>
<dbReference type="SUPFAM" id="SSF52540">
    <property type="entry name" value="P-loop containing nucleoside triphosphate hydrolases"/>
    <property type="match status" value="1"/>
</dbReference>
<dbReference type="InterPro" id="IPR027417">
    <property type="entry name" value="P-loop_NTPase"/>
</dbReference>
<dbReference type="PANTHER" id="PTHR47959">
    <property type="entry name" value="ATP-DEPENDENT RNA HELICASE RHLE-RELATED"/>
    <property type="match status" value="1"/>
</dbReference>
<dbReference type="InterPro" id="IPR011545">
    <property type="entry name" value="DEAD/DEAH_box_helicase_dom"/>
</dbReference>
<dbReference type="Proteomes" id="UP000580839">
    <property type="component" value="Unassembled WGS sequence"/>
</dbReference>
<dbReference type="InterPro" id="IPR044742">
    <property type="entry name" value="DEAD/DEAH_RhlB"/>
</dbReference>
<evidence type="ECO:0000256" key="3">
    <source>
        <dbReference type="ARBA" id="ARBA00022806"/>
    </source>
</evidence>
<dbReference type="CDD" id="cd00268">
    <property type="entry name" value="DEADc"/>
    <property type="match status" value="1"/>
</dbReference>
<dbReference type="GO" id="GO:0003724">
    <property type="term" value="F:RNA helicase activity"/>
    <property type="evidence" value="ECO:0007669"/>
    <property type="project" value="InterPro"/>
</dbReference>
<dbReference type="GO" id="GO:0003676">
    <property type="term" value="F:nucleic acid binding"/>
    <property type="evidence" value="ECO:0007669"/>
    <property type="project" value="InterPro"/>
</dbReference>
<keyword evidence="2 7" id="KW-0378">Hydrolase</keyword>
<gene>
    <name evidence="12" type="ORF">HOP12_14430</name>
</gene>
<dbReference type="GO" id="GO:0005524">
    <property type="term" value="F:ATP binding"/>
    <property type="evidence" value="ECO:0007669"/>
    <property type="project" value="UniProtKB-KW"/>
</dbReference>
<evidence type="ECO:0000256" key="6">
    <source>
        <dbReference type="PROSITE-ProRule" id="PRU00552"/>
    </source>
</evidence>
<dbReference type="GO" id="GO:0016787">
    <property type="term" value="F:hydrolase activity"/>
    <property type="evidence" value="ECO:0007669"/>
    <property type="project" value="UniProtKB-KW"/>
</dbReference>
<dbReference type="PROSITE" id="PS51194">
    <property type="entry name" value="HELICASE_CTER"/>
    <property type="match status" value="1"/>
</dbReference>
<dbReference type="Pfam" id="PF00271">
    <property type="entry name" value="Helicase_C"/>
    <property type="match status" value="1"/>
</dbReference>
<feature type="domain" description="Helicase C-terminal" evidence="10">
    <location>
        <begin position="214"/>
        <end position="374"/>
    </location>
</feature>
<evidence type="ECO:0000256" key="5">
    <source>
        <dbReference type="ARBA" id="ARBA00038437"/>
    </source>
</evidence>
<accession>A0A849SQV7</accession>
<evidence type="ECO:0000259" key="11">
    <source>
        <dbReference type="PROSITE" id="PS51195"/>
    </source>
</evidence>
<dbReference type="Pfam" id="PF00270">
    <property type="entry name" value="DEAD"/>
    <property type="match status" value="1"/>
</dbReference>
<feature type="region of interest" description="Disordered" evidence="8">
    <location>
        <begin position="380"/>
        <end position="405"/>
    </location>
</feature>
<evidence type="ECO:0000256" key="2">
    <source>
        <dbReference type="ARBA" id="ARBA00022801"/>
    </source>
</evidence>
<dbReference type="PROSITE" id="PS51195">
    <property type="entry name" value="Q_MOTIF"/>
    <property type="match status" value="1"/>
</dbReference>
<dbReference type="GO" id="GO:0005829">
    <property type="term" value="C:cytosol"/>
    <property type="evidence" value="ECO:0007669"/>
    <property type="project" value="TreeGrafter"/>
</dbReference>
<keyword evidence="3 7" id="KW-0347">Helicase</keyword>
<evidence type="ECO:0000256" key="8">
    <source>
        <dbReference type="SAM" id="MobiDB-lite"/>
    </source>
</evidence>
<evidence type="ECO:0000259" key="10">
    <source>
        <dbReference type="PROSITE" id="PS51194"/>
    </source>
</evidence>
<keyword evidence="1 7" id="KW-0547">Nucleotide-binding</keyword>
<proteinExistence type="inferred from homology"/>
<evidence type="ECO:0000256" key="7">
    <source>
        <dbReference type="RuleBase" id="RU000492"/>
    </source>
</evidence>